<dbReference type="SUPFAM" id="SSF56399">
    <property type="entry name" value="ADP-ribosylation"/>
    <property type="match status" value="1"/>
</dbReference>
<dbReference type="Proteomes" id="UP001470230">
    <property type="component" value="Unassembled WGS sequence"/>
</dbReference>
<proteinExistence type="predicted"/>
<gene>
    <name evidence="5" type="ORF">M9Y10_001422</name>
</gene>
<keyword evidence="3" id="KW-0440">LIM domain</keyword>
<dbReference type="EMBL" id="JAPFFF010000001">
    <property type="protein sequence ID" value="KAK8899121.1"/>
    <property type="molecule type" value="Genomic_DNA"/>
</dbReference>
<evidence type="ECO:0000259" key="4">
    <source>
        <dbReference type="PROSITE" id="PS50023"/>
    </source>
</evidence>
<protein>
    <recommendedName>
        <fullName evidence="4">LIM zinc-binding domain-containing protein</fullName>
    </recommendedName>
</protein>
<evidence type="ECO:0000256" key="1">
    <source>
        <dbReference type="ARBA" id="ARBA00022723"/>
    </source>
</evidence>
<evidence type="ECO:0000256" key="3">
    <source>
        <dbReference type="PROSITE-ProRule" id="PRU00125"/>
    </source>
</evidence>
<evidence type="ECO:0000313" key="5">
    <source>
        <dbReference type="EMBL" id="KAK8899121.1"/>
    </source>
</evidence>
<dbReference type="Pfam" id="PF00644">
    <property type="entry name" value="PARP"/>
    <property type="match status" value="1"/>
</dbReference>
<comment type="caution">
    <text evidence="5">The sequence shown here is derived from an EMBL/GenBank/DDBJ whole genome shotgun (WGS) entry which is preliminary data.</text>
</comment>
<name>A0ABR2L7Y6_9EUKA</name>
<accession>A0ABR2L7Y6</accession>
<keyword evidence="1 3" id="KW-0479">Metal-binding</keyword>
<dbReference type="CDD" id="cd08368">
    <property type="entry name" value="LIM"/>
    <property type="match status" value="1"/>
</dbReference>
<keyword evidence="2 3" id="KW-0862">Zinc</keyword>
<evidence type="ECO:0000313" key="6">
    <source>
        <dbReference type="Proteomes" id="UP001470230"/>
    </source>
</evidence>
<dbReference type="SMART" id="SM00132">
    <property type="entry name" value="LIM"/>
    <property type="match status" value="1"/>
</dbReference>
<dbReference type="Gene3D" id="2.10.110.10">
    <property type="entry name" value="Cysteine Rich Protein"/>
    <property type="match status" value="1"/>
</dbReference>
<organism evidence="5 6">
    <name type="scientific">Tritrichomonas musculus</name>
    <dbReference type="NCBI Taxonomy" id="1915356"/>
    <lineage>
        <taxon>Eukaryota</taxon>
        <taxon>Metamonada</taxon>
        <taxon>Parabasalia</taxon>
        <taxon>Tritrichomonadida</taxon>
        <taxon>Tritrichomonadidae</taxon>
        <taxon>Tritrichomonas</taxon>
    </lineage>
</organism>
<reference evidence="5 6" key="1">
    <citation type="submission" date="2024-04" db="EMBL/GenBank/DDBJ databases">
        <title>Tritrichomonas musculus Genome.</title>
        <authorList>
            <person name="Alves-Ferreira E."/>
            <person name="Grigg M."/>
            <person name="Lorenzi H."/>
            <person name="Galac M."/>
        </authorList>
    </citation>
    <scope>NUCLEOTIDE SEQUENCE [LARGE SCALE GENOMIC DNA]</scope>
    <source>
        <strain evidence="5 6">EAF2021</strain>
    </source>
</reference>
<dbReference type="PROSITE" id="PS50023">
    <property type="entry name" value="LIM_DOMAIN_2"/>
    <property type="match status" value="1"/>
</dbReference>
<keyword evidence="6" id="KW-1185">Reference proteome</keyword>
<dbReference type="InterPro" id="IPR012317">
    <property type="entry name" value="Poly(ADP-ribose)pol_cat_dom"/>
</dbReference>
<feature type="domain" description="LIM zinc-binding" evidence="4">
    <location>
        <begin position="18"/>
        <end position="82"/>
    </location>
</feature>
<dbReference type="InterPro" id="IPR001781">
    <property type="entry name" value="Znf_LIM"/>
</dbReference>
<sequence>MENQDQIDFDNQVAGSNFICVSCENPIDGNVAFYSGHPYHSHCVKCMICHKCCTSAETVDDFIDVTPGFFFCIHHYNEYLVTRRLPTKVQKDIREKRIKNIIKEEFETSQMCEGSIKLNKPYELFLPTALFHFDIEIESVDFEKLHDLIKDDAIIVGIDRGSLFLKLAFIDYFSDQMGSNAQKSFQNVKSKFCSTLGKSILGNLINEPKLTIPDDRRINELLNKPSMNLLQNNEKLNEVELNNLVKLVLEHAQRDDHKMYVNFLINKKEDYENAEKMIKKDISQNQYEMVIVAESVIANKSLDEFQKIKNSINQSDKQEGFLYHGSGLGNHFGIIENGFYVPNGSSGSHGALFGLGVYATENLFYACRYANGNYRMKIYKRVPVLLCKTIYNRKKKVEITFDTIDDYISRPASDDVKKNYGVHHALVGRDFFWCAVDPRSFDTHITGDEYVFPNSNQIIPICSFTVMRSDHYVLWKDEHIDTDYNQSYFRSVNEKIQVNMYGKKTVDEALDVIRLKIRNRVKLITNGGDTFTGRRLINEARNIVGSNFICLVFSYHTHHSDWIVKTENVLYTNYIDMFEKFSLLKMEEKSILDFINELEKLQNLKFKINKTEMLNFPFAEFDT</sequence>
<evidence type="ECO:0000256" key="2">
    <source>
        <dbReference type="ARBA" id="ARBA00022833"/>
    </source>
</evidence>
<dbReference type="Gene3D" id="3.90.228.10">
    <property type="match status" value="1"/>
</dbReference>